<evidence type="ECO:0000313" key="2">
    <source>
        <dbReference type="Proteomes" id="UP000467841"/>
    </source>
</evidence>
<organism evidence="1 2">
    <name type="scientific">Microthlaspi erraticum</name>
    <dbReference type="NCBI Taxonomy" id="1685480"/>
    <lineage>
        <taxon>Eukaryota</taxon>
        <taxon>Viridiplantae</taxon>
        <taxon>Streptophyta</taxon>
        <taxon>Embryophyta</taxon>
        <taxon>Tracheophyta</taxon>
        <taxon>Spermatophyta</taxon>
        <taxon>Magnoliopsida</taxon>
        <taxon>eudicotyledons</taxon>
        <taxon>Gunneridae</taxon>
        <taxon>Pentapetalae</taxon>
        <taxon>rosids</taxon>
        <taxon>malvids</taxon>
        <taxon>Brassicales</taxon>
        <taxon>Brassicaceae</taxon>
        <taxon>Coluteocarpeae</taxon>
        <taxon>Microthlaspi</taxon>
    </lineage>
</organism>
<proteinExistence type="predicted"/>
<dbReference type="AlphaFoldDB" id="A0A6D2JJ58"/>
<name>A0A6D2JJ58_9BRAS</name>
<sequence>MPPNLRCVVAQGWRSTRSRRNFSSSSGSNGETESFYEDLKLSVYPSFKTFKFMTWAMYGYAGYGFTEVYQFCKLYPKLIELRDYNWEQGWRSSGSRREFTSSRGRHGETESFYEALKSLYKNPDSKGSIEFKEKLTERFLAVLTGLFVGFATIKTPSRRIARRLEEEMKVFEEMQSKGDELR</sequence>
<protein>
    <submittedName>
        <fullName evidence="1">Uncharacterized protein</fullName>
    </submittedName>
</protein>
<keyword evidence="2" id="KW-1185">Reference proteome</keyword>
<evidence type="ECO:0000313" key="1">
    <source>
        <dbReference type="EMBL" id="CAA7041092.1"/>
    </source>
</evidence>
<dbReference type="Proteomes" id="UP000467841">
    <property type="component" value="Unassembled WGS sequence"/>
</dbReference>
<comment type="caution">
    <text evidence="1">The sequence shown here is derived from an EMBL/GenBank/DDBJ whole genome shotgun (WGS) entry which is preliminary data.</text>
</comment>
<accession>A0A6D2JJ58</accession>
<reference evidence="1" key="1">
    <citation type="submission" date="2020-01" db="EMBL/GenBank/DDBJ databases">
        <authorList>
            <person name="Mishra B."/>
        </authorList>
    </citation>
    <scope>NUCLEOTIDE SEQUENCE [LARGE SCALE GENOMIC DNA]</scope>
</reference>
<dbReference type="EMBL" id="CACVBM020001240">
    <property type="protein sequence ID" value="CAA7041092.1"/>
    <property type="molecule type" value="Genomic_DNA"/>
</dbReference>
<gene>
    <name evidence="1" type="ORF">MERR_LOCUS28327</name>
</gene>